<dbReference type="SUPFAM" id="SSF50978">
    <property type="entry name" value="WD40 repeat-like"/>
    <property type="match status" value="1"/>
</dbReference>
<organism evidence="1 2">
    <name type="scientific">Parafrankia colletiae</name>
    <dbReference type="NCBI Taxonomy" id="573497"/>
    <lineage>
        <taxon>Bacteria</taxon>
        <taxon>Bacillati</taxon>
        <taxon>Actinomycetota</taxon>
        <taxon>Actinomycetes</taxon>
        <taxon>Frankiales</taxon>
        <taxon>Frankiaceae</taxon>
        <taxon>Parafrankia</taxon>
    </lineage>
</organism>
<protein>
    <recommendedName>
        <fullName evidence="3">Anaphase-promoting complex subunit 4 WD40 domain-containing protein</fullName>
    </recommendedName>
</protein>
<accession>A0A1S1Q674</accession>
<evidence type="ECO:0008006" key="3">
    <source>
        <dbReference type="Google" id="ProtNLM"/>
    </source>
</evidence>
<name>A0A1S1Q674_9ACTN</name>
<dbReference type="SMART" id="SM00320">
    <property type="entry name" value="WD40"/>
    <property type="match status" value="1"/>
</dbReference>
<evidence type="ECO:0000313" key="2">
    <source>
        <dbReference type="Proteomes" id="UP000179627"/>
    </source>
</evidence>
<dbReference type="InterPro" id="IPR015943">
    <property type="entry name" value="WD40/YVTN_repeat-like_dom_sf"/>
</dbReference>
<dbReference type="OrthoDB" id="414967at2"/>
<keyword evidence="2" id="KW-1185">Reference proteome</keyword>
<gene>
    <name evidence="1" type="ORF">CC117_27545</name>
</gene>
<dbReference type="Proteomes" id="UP000179627">
    <property type="component" value="Unassembled WGS sequence"/>
</dbReference>
<reference evidence="2" key="1">
    <citation type="submission" date="2016-07" db="EMBL/GenBank/DDBJ databases">
        <title>Sequence Frankia sp. strain CcI1.17.</title>
        <authorList>
            <person name="Ghodhbane-Gtari F."/>
            <person name="Swanson E."/>
            <person name="Gueddou A."/>
            <person name="Morris K."/>
            <person name="Hezbri K."/>
            <person name="Ktari A."/>
            <person name="Nouioui I."/>
            <person name="Abebe-Akele F."/>
            <person name="Simpson S."/>
            <person name="Thomas K."/>
            <person name="Gtari M."/>
            <person name="Tisa L.S."/>
            <person name="Hurst S."/>
        </authorList>
    </citation>
    <scope>NUCLEOTIDE SEQUENCE [LARGE SCALE GENOMIC DNA]</scope>
    <source>
        <strain evidence="2">Cc1.17</strain>
    </source>
</reference>
<comment type="caution">
    <text evidence="1">The sequence shown here is derived from an EMBL/GenBank/DDBJ whole genome shotgun (WGS) entry which is preliminary data.</text>
</comment>
<dbReference type="RefSeq" id="WP_071089641.1">
    <property type="nucleotide sequence ID" value="NZ_MBLM01000153.1"/>
</dbReference>
<dbReference type="InterPro" id="IPR036322">
    <property type="entry name" value="WD40_repeat_dom_sf"/>
</dbReference>
<dbReference type="InterPro" id="IPR001680">
    <property type="entry name" value="WD40_rpt"/>
</dbReference>
<proteinExistence type="predicted"/>
<dbReference type="EMBL" id="MBLM01000153">
    <property type="protein sequence ID" value="OHV30378.1"/>
    <property type="molecule type" value="Genomic_DNA"/>
</dbReference>
<dbReference type="Gene3D" id="2.130.10.10">
    <property type="entry name" value="YVTN repeat-like/Quinoprotein amine dehydrogenase"/>
    <property type="match status" value="1"/>
</dbReference>
<sequence>MRLWDTSARGADVPPIAVLTGPVTGMVFSPDGRLLATTGQDDVRLWDVSPDQLIDAGCADMANQLTETEWKAALPRTLYSPSFTRKSTVAISRSNFRASSGPIISIRRL</sequence>
<evidence type="ECO:0000313" key="1">
    <source>
        <dbReference type="EMBL" id="OHV30378.1"/>
    </source>
</evidence>
<dbReference type="AlphaFoldDB" id="A0A1S1Q674"/>